<dbReference type="PANTHER" id="PTHR37534:SF39">
    <property type="entry name" value="TRANSCRIPTION FACTOR DOMAIN-CONTAINING PROTEIN"/>
    <property type="match status" value="1"/>
</dbReference>
<protein>
    <recommendedName>
        <fullName evidence="6">Zn(2)-C6 fungal-type domain-containing protein</fullName>
    </recommendedName>
</protein>
<dbReference type="Pfam" id="PF11951">
    <property type="entry name" value="Fungal_trans_2"/>
    <property type="match status" value="1"/>
</dbReference>
<organism evidence="7 8">
    <name type="scientific">Aspergillus lucknowensis</name>
    <dbReference type="NCBI Taxonomy" id="176173"/>
    <lineage>
        <taxon>Eukaryota</taxon>
        <taxon>Fungi</taxon>
        <taxon>Dikarya</taxon>
        <taxon>Ascomycota</taxon>
        <taxon>Pezizomycotina</taxon>
        <taxon>Eurotiomycetes</taxon>
        <taxon>Eurotiomycetidae</taxon>
        <taxon>Eurotiales</taxon>
        <taxon>Aspergillaceae</taxon>
        <taxon>Aspergillus</taxon>
        <taxon>Aspergillus subgen. Nidulantes</taxon>
    </lineage>
</organism>
<dbReference type="PANTHER" id="PTHR37534">
    <property type="entry name" value="TRANSCRIPTIONAL ACTIVATOR PROTEIN UGA3"/>
    <property type="match status" value="1"/>
</dbReference>
<accession>A0ABR4LCL9</accession>
<dbReference type="RefSeq" id="XP_070881278.1">
    <property type="nucleotide sequence ID" value="XM_071033936.1"/>
</dbReference>
<evidence type="ECO:0000256" key="1">
    <source>
        <dbReference type="ARBA" id="ARBA00004123"/>
    </source>
</evidence>
<proteinExistence type="predicted"/>
<evidence type="ECO:0000313" key="8">
    <source>
        <dbReference type="Proteomes" id="UP001610432"/>
    </source>
</evidence>
<evidence type="ECO:0000256" key="4">
    <source>
        <dbReference type="ARBA" id="ARBA00023163"/>
    </source>
</evidence>
<evidence type="ECO:0000259" key="6">
    <source>
        <dbReference type="PROSITE" id="PS50048"/>
    </source>
</evidence>
<dbReference type="InterPro" id="IPR036864">
    <property type="entry name" value="Zn2-C6_fun-type_DNA-bd_sf"/>
</dbReference>
<dbReference type="Proteomes" id="UP001610432">
    <property type="component" value="Unassembled WGS sequence"/>
</dbReference>
<sequence length="478" mass="53334">MLKRCGTCKDRRIVCDRGTPTCGQCARANRSCKGYGLRLSWPKANNVKRAVVGGPLRRSAAHHLSRVALVNVSEGDLRMHYYLAKSSEDEYRPRELHVAMPFRLVQLDDTEGQLLQYFERTASRSLTILGYDPRLVGEIIIRMALANDSPSSTAVRRSLLGLASLHRHGLQSYAIEFKVSAITALNAATRTNISSAEALQHVAAGMLLCSFEIHEASCTSEEWQWYIAGIKQVLNASALLEFRQDVVFGALTDWVYYHESLGWFSSMHWRPGRNALRTPCRSSKPGQAVSRVTPSIFNRLLSLLEEGCCLVSDKPDLTSPEALNSYRVALYALSWKLRTFLPETKTEMGVDTTLALFHAAILVYLNRRTRHALEPASETARRIQGAFQTFSTLESCERQFPLFILGCEARTDEARCVVLELIARTEKAASSRSLYIVRKLIEAVWVQDDLAAGGGVAVDYGEKMSAVISVPWILPTFV</sequence>
<dbReference type="Gene3D" id="4.10.240.10">
    <property type="entry name" value="Zn(2)-C6 fungal-type DNA-binding domain"/>
    <property type="match status" value="1"/>
</dbReference>
<comment type="caution">
    <text evidence="7">The sequence shown here is derived from an EMBL/GenBank/DDBJ whole genome shotgun (WGS) entry which is preliminary data.</text>
</comment>
<dbReference type="InterPro" id="IPR021858">
    <property type="entry name" value="Fun_TF"/>
</dbReference>
<dbReference type="EMBL" id="JBFXLQ010000070">
    <property type="protein sequence ID" value="KAL2862299.1"/>
    <property type="molecule type" value="Genomic_DNA"/>
</dbReference>
<dbReference type="SUPFAM" id="SSF57701">
    <property type="entry name" value="Zn2/Cys6 DNA-binding domain"/>
    <property type="match status" value="1"/>
</dbReference>
<evidence type="ECO:0000256" key="3">
    <source>
        <dbReference type="ARBA" id="ARBA00023125"/>
    </source>
</evidence>
<dbReference type="InterPro" id="IPR001138">
    <property type="entry name" value="Zn2Cys6_DnaBD"/>
</dbReference>
<dbReference type="Pfam" id="PF00172">
    <property type="entry name" value="Zn_clus"/>
    <property type="match status" value="1"/>
</dbReference>
<reference evidence="7 8" key="1">
    <citation type="submission" date="2024-07" db="EMBL/GenBank/DDBJ databases">
        <title>Section-level genome sequencing and comparative genomics of Aspergillus sections Usti and Cavernicolus.</title>
        <authorList>
            <consortium name="Lawrence Berkeley National Laboratory"/>
            <person name="Nybo J.L."/>
            <person name="Vesth T.C."/>
            <person name="Theobald S."/>
            <person name="Frisvad J.C."/>
            <person name="Larsen T.O."/>
            <person name="Kjaerboelling I."/>
            <person name="Rothschild-Mancinelli K."/>
            <person name="Lyhne E.K."/>
            <person name="Kogle M.E."/>
            <person name="Barry K."/>
            <person name="Clum A."/>
            <person name="Na H."/>
            <person name="Ledsgaard L."/>
            <person name="Lin J."/>
            <person name="Lipzen A."/>
            <person name="Kuo A."/>
            <person name="Riley R."/>
            <person name="Mondo S."/>
            <person name="Labutti K."/>
            <person name="Haridas S."/>
            <person name="Pangalinan J."/>
            <person name="Salamov A.A."/>
            <person name="Simmons B.A."/>
            <person name="Magnuson J.K."/>
            <person name="Chen J."/>
            <person name="Drula E."/>
            <person name="Henrissat B."/>
            <person name="Wiebenga A."/>
            <person name="Lubbers R.J."/>
            <person name="Gomes A.C."/>
            <person name="Macurrencykelacurrency M.R."/>
            <person name="Stajich J."/>
            <person name="Grigoriev I.V."/>
            <person name="Mortensen U.H."/>
            <person name="De Vries R.P."/>
            <person name="Baker S.E."/>
            <person name="Andersen M.R."/>
        </authorList>
    </citation>
    <scope>NUCLEOTIDE SEQUENCE [LARGE SCALE GENOMIC DNA]</scope>
    <source>
        <strain evidence="7 8">CBS 449.75</strain>
    </source>
</reference>
<comment type="subcellular location">
    <subcellularLocation>
        <location evidence="1">Nucleus</location>
    </subcellularLocation>
</comment>
<feature type="domain" description="Zn(2)-C6 fungal-type" evidence="6">
    <location>
        <begin position="4"/>
        <end position="32"/>
    </location>
</feature>
<dbReference type="CDD" id="cd00067">
    <property type="entry name" value="GAL4"/>
    <property type="match status" value="1"/>
</dbReference>
<keyword evidence="2" id="KW-0805">Transcription regulation</keyword>
<dbReference type="PROSITE" id="PS50048">
    <property type="entry name" value="ZN2_CY6_FUNGAL_2"/>
    <property type="match status" value="1"/>
</dbReference>
<evidence type="ECO:0000256" key="2">
    <source>
        <dbReference type="ARBA" id="ARBA00023015"/>
    </source>
</evidence>
<name>A0ABR4LCL9_9EURO</name>
<dbReference type="GeneID" id="98149008"/>
<gene>
    <name evidence="7" type="ORF">BJX67DRAFT_385794</name>
</gene>
<keyword evidence="3" id="KW-0238">DNA-binding</keyword>
<evidence type="ECO:0000313" key="7">
    <source>
        <dbReference type="EMBL" id="KAL2862299.1"/>
    </source>
</evidence>
<evidence type="ECO:0000256" key="5">
    <source>
        <dbReference type="ARBA" id="ARBA00023242"/>
    </source>
</evidence>
<keyword evidence="5" id="KW-0539">Nucleus</keyword>
<keyword evidence="4" id="KW-0804">Transcription</keyword>
<keyword evidence="8" id="KW-1185">Reference proteome</keyword>